<dbReference type="PANTHER" id="PTHR41263">
    <property type="entry name" value="ASPARTYL-PHOSPHATE PHOSPHATASE YISI"/>
    <property type="match status" value="1"/>
</dbReference>
<dbReference type="InterPro" id="IPR018540">
    <property type="entry name" value="Spo0E-like"/>
</dbReference>
<dbReference type="Pfam" id="PF09388">
    <property type="entry name" value="SpoOE-like"/>
    <property type="match status" value="1"/>
</dbReference>
<proteinExistence type="predicted"/>
<gene>
    <name evidence="1" type="ORF">IGM_06421</name>
</gene>
<dbReference type="Gene3D" id="4.10.280.10">
    <property type="entry name" value="Helix-loop-helix DNA-binding domain"/>
    <property type="match status" value="1"/>
</dbReference>
<reference evidence="1 2" key="1">
    <citation type="submission" date="2012-12" db="EMBL/GenBank/DDBJ databases">
        <title>The Genome Sequence of Bacillus cereus HuB4-4.</title>
        <authorList>
            <consortium name="The Broad Institute Genome Sequencing Platform"/>
            <consortium name="The Broad Institute Genome Sequencing Center for Infectious Disease"/>
            <person name="Feldgarden M."/>
            <person name="Van der Auwera G.A."/>
            <person name="Mahillon J."/>
            <person name="Duprez V."/>
            <person name="Timmery S."/>
            <person name="Mattelet C."/>
            <person name="Dierick K."/>
            <person name="Sun M."/>
            <person name="Yu Z."/>
            <person name="Zhu L."/>
            <person name="Hu X."/>
            <person name="Shank E.B."/>
            <person name="Swiecicka I."/>
            <person name="Hansen B.M."/>
            <person name="Andrup L."/>
            <person name="Walker B."/>
            <person name="Young S.K."/>
            <person name="Zeng Q."/>
            <person name="Gargeya S."/>
            <person name="Fitzgerald M."/>
            <person name="Haas B."/>
            <person name="Abouelleil A."/>
            <person name="Alvarado L."/>
            <person name="Arachchi H.M."/>
            <person name="Berlin A.M."/>
            <person name="Chapman S.B."/>
            <person name="Dewar J."/>
            <person name="Goldberg J."/>
            <person name="Griggs A."/>
            <person name="Gujja S."/>
            <person name="Hansen M."/>
            <person name="Howarth C."/>
            <person name="Imamovic A."/>
            <person name="Larimer J."/>
            <person name="McCowan C."/>
            <person name="Murphy C."/>
            <person name="Neiman D."/>
            <person name="Pearson M."/>
            <person name="Priest M."/>
            <person name="Roberts A."/>
            <person name="Saif S."/>
            <person name="Shea T."/>
            <person name="Sisk P."/>
            <person name="Sykes S."/>
            <person name="Wortman J."/>
            <person name="Nusbaum C."/>
            <person name="Birren B."/>
        </authorList>
    </citation>
    <scope>NUCLEOTIDE SEQUENCE [LARGE SCALE GENOMIC DNA]</scope>
    <source>
        <strain evidence="1 2">HuB4-4</strain>
    </source>
</reference>
<dbReference type="SUPFAM" id="SSF140500">
    <property type="entry name" value="BAS1536-like"/>
    <property type="match status" value="1"/>
</dbReference>
<name>A0A9W5QNA5_BACCE</name>
<dbReference type="PANTHER" id="PTHR41263:SF1">
    <property type="entry name" value="ASPARTYL-PHOSPHATE PHOSPHATASE YISI"/>
    <property type="match status" value="1"/>
</dbReference>
<evidence type="ECO:0008006" key="3">
    <source>
        <dbReference type="Google" id="ProtNLM"/>
    </source>
</evidence>
<dbReference type="Proteomes" id="UP000014009">
    <property type="component" value="Unassembled WGS sequence"/>
</dbReference>
<dbReference type="AlphaFoldDB" id="A0A9W5QNA5"/>
<dbReference type="EMBL" id="AHEF01000103">
    <property type="protein sequence ID" value="EOP79211.1"/>
    <property type="molecule type" value="Genomic_DNA"/>
</dbReference>
<dbReference type="GO" id="GO:0046983">
    <property type="term" value="F:protein dimerization activity"/>
    <property type="evidence" value="ECO:0007669"/>
    <property type="project" value="InterPro"/>
</dbReference>
<sequence>MEMRLLHDMIEDQKKELSYLVKKYGFSHQKVIDFSQKLDLLIYEAMGKYRLDQKMRIKKESFQ</sequence>
<evidence type="ECO:0000313" key="2">
    <source>
        <dbReference type="Proteomes" id="UP000014009"/>
    </source>
</evidence>
<protein>
    <recommendedName>
        <fullName evidence="3">Stage 0 sporulation regulatory protein</fullName>
    </recommendedName>
</protein>
<accession>A0A9W5QNA5</accession>
<dbReference type="InterPro" id="IPR053028">
    <property type="entry name" value="Spo0E-like_phosphatase"/>
</dbReference>
<dbReference type="GO" id="GO:0043937">
    <property type="term" value="P:regulation of sporulation"/>
    <property type="evidence" value="ECO:0007669"/>
    <property type="project" value="InterPro"/>
</dbReference>
<dbReference type="InterPro" id="IPR037208">
    <property type="entry name" value="Spo0E-like_sf"/>
</dbReference>
<evidence type="ECO:0000313" key="1">
    <source>
        <dbReference type="EMBL" id="EOP79211.1"/>
    </source>
</evidence>
<comment type="caution">
    <text evidence="1">The sequence shown here is derived from an EMBL/GenBank/DDBJ whole genome shotgun (WGS) entry which is preliminary data.</text>
</comment>
<dbReference type="InterPro" id="IPR036638">
    <property type="entry name" value="HLH_DNA-bd_sf"/>
</dbReference>
<organism evidence="1 2">
    <name type="scientific">Bacillus cereus HuB4-4</name>
    <dbReference type="NCBI Taxonomy" id="1053211"/>
    <lineage>
        <taxon>Bacteria</taxon>
        <taxon>Bacillati</taxon>
        <taxon>Bacillota</taxon>
        <taxon>Bacilli</taxon>
        <taxon>Bacillales</taxon>
        <taxon>Bacillaceae</taxon>
        <taxon>Bacillus</taxon>
        <taxon>Bacillus cereus group</taxon>
    </lineage>
</organism>